<dbReference type="EMBL" id="HACG01007742">
    <property type="protein sequence ID" value="CEK54607.1"/>
    <property type="molecule type" value="Transcribed_RNA"/>
</dbReference>
<reference evidence="1" key="1">
    <citation type="submission" date="2014-12" db="EMBL/GenBank/DDBJ databases">
        <title>Insight into the proteome of Arion vulgaris.</title>
        <authorList>
            <person name="Aradska J."/>
            <person name="Bulat T."/>
            <person name="Smidak R."/>
            <person name="Sarate P."/>
            <person name="Gangsoo J."/>
            <person name="Sialana F."/>
            <person name="Bilban M."/>
            <person name="Lubec G."/>
        </authorList>
    </citation>
    <scope>NUCLEOTIDE SEQUENCE</scope>
    <source>
        <tissue evidence="1">Skin</tissue>
    </source>
</reference>
<dbReference type="AlphaFoldDB" id="A0A0B6YEF9"/>
<organism evidence="1">
    <name type="scientific">Arion vulgaris</name>
    <dbReference type="NCBI Taxonomy" id="1028688"/>
    <lineage>
        <taxon>Eukaryota</taxon>
        <taxon>Metazoa</taxon>
        <taxon>Spiralia</taxon>
        <taxon>Lophotrochozoa</taxon>
        <taxon>Mollusca</taxon>
        <taxon>Gastropoda</taxon>
        <taxon>Heterobranchia</taxon>
        <taxon>Euthyneura</taxon>
        <taxon>Panpulmonata</taxon>
        <taxon>Eupulmonata</taxon>
        <taxon>Stylommatophora</taxon>
        <taxon>Helicina</taxon>
        <taxon>Arionoidea</taxon>
        <taxon>Arionidae</taxon>
        <taxon>Arion</taxon>
    </lineage>
</organism>
<evidence type="ECO:0000313" key="1">
    <source>
        <dbReference type="EMBL" id="CEK54607.1"/>
    </source>
</evidence>
<accession>A0A0B6YEF9</accession>
<protein>
    <submittedName>
        <fullName evidence="1">Uncharacterized protein</fullName>
    </submittedName>
</protein>
<feature type="non-terminal residue" evidence="1">
    <location>
        <position position="104"/>
    </location>
</feature>
<gene>
    <name evidence="1" type="primary">ORF23242</name>
</gene>
<name>A0A0B6YEF9_9EUPU</name>
<sequence>IVENADVPANTFVVVWESNKNVGDTAKKICNLYKQDMPSSAVKLDLMLVIIFLHNSHFSYFPMLSNENKNAGVDQECCRSEELNVSENNFCKSISHSNSQSVDI</sequence>
<proteinExistence type="predicted"/>
<feature type="non-terminal residue" evidence="1">
    <location>
        <position position="1"/>
    </location>
</feature>